<dbReference type="InterPro" id="IPR036390">
    <property type="entry name" value="WH_DNA-bd_sf"/>
</dbReference>
<evidence type="ECO:0000313" key="6">
    <source>
        <dbReference type="Proteomes" id="UP000245845"/>
    </source>
</evidence>
<dbReference type="Gene3D" id="1.10.10.10">
    <property type="entry name" value="Winged helix-like DNA-binding domain superfamily/Winged helix DNA-binding domain"/>
    <property type="match status" value="1"/>
</dbReference>
<dbReference type="PRINTS" id="PR00037">
    <property type="entry name" value="HTHLACR"/>
</dbReference>
<reference evidence="5 6" key="1">
    <citation type="submission" date="2018-05" db="EMBL/GenBank/DDBJ databases">
        <title>The Hungate 1000. A catalogue of reference genomes from the rumen microbiome.</title>
        <authorList>
            <person name="Kelly W."/>
        </authorList>
    </citation>
    <scope>NUCLEOTIDE SEQUENCE [LARGE SCALE GENOMIC DNA]</scope>
    <source>
        <strain evidence="5 6">NLAE-zl-C242</strain>
    </source>
</reference>
<keyword evidence="6" id="KW-1185">Reference proteome</keyword>
<dbReference type="GO" id="GO:0003677">
    <property type="term" value="F:DNA binding"/>
    <property type="evidence" value="ECO:0007669"/>
    <property type="project" value="UniProtKB-KW"/>
</dbReference>
<protein>
    <submittedName>
        <fullName evidence="5">DeoR family transcriptional regulator</fullName>
    </submittedName>
</protein>
<evidence type="ECO:0000256" key="1">
    <source>
        <dbReference type="ARBA" id="ARBA00023015"/>
    </source>
</evidence>
<dbReference type="InterPro" id="IPR001034">
    <property type="entry name" value="DeoR_HTH"/>
</dbReference>
<dbReference type="InterPro" id="IPR037171">
    <property type="entry name" value="NagB/RpiA_transferase-like"/>
</dbReference>
<sequence>MKRSRALVENRRNKVLLALQSNGFVKVQELAEELQVSPLTIRRDLQYLEDQKKLERFYGGATVKDRVPEIYTEQDEVKLYRQRIAEYAASLVEDGDTIFINTSSTALQMIKYIKDKRVTVITNNGKAIFMEHSSNVSIILSGGELREIKEAMVGEFATNNISKVTAKKSFIGCSGLSPESGMTTEILSEVNINQLMLQRVTGTSYILADHTKLGRNSSFVSCPTESLLNVITDEKAPAEITDGFREHEVNVFCVTKDGHLLRDSGSAELS</sequence>
<comment type="caution">
    <text evidence="5">The sequence shown here is derived from an EMBL/GenBank/DDBJ whole genome shotgun (WGS) entry which is preliminary data.</text>
</comment>
<dbReference type="InterPro" id="IPR036388">
    <property type="entry name" value="WH-like_DNA-bd_sf"/>
</dbReference>
<dbReference type="RefSeq" id="WP_109729895.1">
    <property type="nucleotide sequence ID" value="NZ_BAAACK010000006.1"/>
</dbReference>
<dbReference type="SMART" id="SM01134">
    <property type="entry name" value="DeoRC"/>
    <property type="match status" value="1"/>
</dbReference>
<dbReference type="InterPro" id="IPR050313">
    <property type="entry name" value="Carb_Metab_HTH_regulators"/>
</dbReference>
<dbReference type="InterPro" id="IPR014036">
    <property type="entry name" value="DeoR-like_C"/>
</dbReference>
<organism evidence="5 6">
    <name type="scientific">Faecalicatena orotica</name>
    <dbReference type="NCBI Taxonomy" id="1544"/>
    <lineage>
        <taxon>Bacteria</taxon>
        <taxon>Bacillati</taxon>
        <taxon>Bacillota</taxon>
        <taxon>Clostridia</taxon>
        <taxon>Lachnospirales</taxon>
        <taxon>Lachnospiraceae</taxon>
        <taxon>Faecalicatena</taxon>
    </lineage>
</organism>
<dbReference type="Pfam" id="PF00455">
    <property type="entry name" value="DeoRC"/>
    <property type="match status" value="1"/>
</dbReference>
<keyword evidence="2" id="KW-0238">DNA-binding</keyword>
<dbReference type="PROSITE" id="PS00894">
    <property type="entry name" value="HTH_DEOR_1"/>
    <property type="match status" value="1"/>
</dbReference>
<name>A0A2Y9C9M6_9FIRM</name>
<dbReference type="PANTHER" id="PTHR30363">
    <property type="entry name" value="HTH-TYPE TRANSCRIPTIONAL REGULATOR SRLR-RELATED"/>
    <property type="match status" value="1"/>
</dbReference>
<evidence type="ECO:0000256" key="2">
    <source>
        <dbReference type="ARBA" id="ARBA00023125"/>
    </source>
</evidence>
<evidence type="ECO:0000259" key="4">
    <source>
        <dbReference type="PROSITE" id="PS51000"/>
    </source>
</evidence>
<dbReference type="SUPFAM" id="SSF46785">
    <property type="entry name" value="Winged helix' DNA-binding domain"/>
    <property type="match status" value="1"/>
</dbReference>
<dbReference type="EMBL" id="QGDL01000002">
    <property type="protein sequence ID" value="PWJ31171.1"/>
    <property type="molecule type" value="Genomic_DNA"/>
</dbReference>
<dbReference type="Proteomes" id="UP000245845">
    <property type="component" value="Unassembled WGS sequence"/>
</dbReference>
<evidence type="ECO:0000313" key="5">
    <source>
        <dbReference type="EMBL" id="PWJ31171.1"/>
    </source>
</evidence>
<proteinExistence type="predicted"/>
<keyword evidence="3" id="KW-0804">Transcription</keyword>
<dbReference type="SMART" id="SM00420">
    <property type="entry name" value="HTH_DEOR"/>
    <property type="match status" value="1"/>
</dbReference>
<dbReference type="GO" id="GO:0003700">
    <property type="term" value="F:DNA-binding transcription factor activity"/>
    <property type="evidence" value="ECO:0007669"/>
    <property type="project" value="InterPro"/>
</dbReference>
<feature type="domain" description="HTH deoR-type" evidence="4">
    <location>
        <begin position="8"/>
        <end position="63"/>
    </location>
</feature>
<dbReference type="PANTHER" id="PTHR30363:SF44">
    <property type="entry name" value="AGA OPERON TRANSCRIPTIONAL REPRESSOR-RELATED"/>
    <property type="match status" value="1"/>
</dbReference>
<dbReference type="InterPro" id="IPR018356">
    <property type="entry name" value="Tscrpt_reg_HTH_DeoR_CS"/>
</dbReference>
<gene>
    <name evidence="5" type="ORF">A8806_10227</name>
</gene>
<evidence type="ECO:0000256" key="3">
    <source>
        <dbReference type="ARBA" id="ARBA00023163"/>
    </source>
</evidence>
<dbReference type="PROSITE" id="PS51000">
    <property type="entry name" value="HTH_DEOR_2"/>
    <property type="match status" value="1"/>
</dbReference>
<accession>A0A2Y9C9M6</accession>
<keyword evidence="1" id="KW-0805">Transcription regulation</keyword>
<dbReference type="OrthoDB" id="9797223at2"/>
<dbReference type="Gene3D" id="3.40.50.1360">
    <property type="match status" value="1"/>
</dbReference>
<dbReference type="SUPFAM" id="SSF100950">
    <property type="entry name" value="NagB/RpiA/CoA transferase-like"/>
    <property type="match status" value="1"/>
</dbReference>
<dbReference type="Pfam" id="PF08220">
    <property type="entry name" value="HTH_DeoR"/>
    <property type="match status" value="1"/>
</dbReference>
<dbReference type="AlphaFoldDB" id="A0A2Y9C9M6"/>